<gene>
    <name evidence="2" type="ORF">RM780_09220</name>
</gene>
<organism evidence="2 3">
    <name type="scientific">Streptomyces boetiae</name>
    <dbReference type="NCBI Taxonomy" id="3075541"/>
    <lineage>
        <taxon>Bacteria</taxon>
        <taxon>Bacillati</taxon>
        <taxon>Actinomycetota</taxon>
        <taxon>Actinomycetes</taxon>
        <taxon>Kitasatosporales</taxon>
        <taxon>Streptomycetaceae</taxon>
        <taxon>Streptomyces</taxon>
    </lineage>
</organism>
<dbReference type="EMBL" id="JAVREN010000009">
    <property type="protein sequence ID" value="MDT0307141.1"/>
    <property type="molecule type" value="Genomic_DNA"/>
</dbReference>
<dbReference type="Proteomes" id="UP001183388">
    <property type="component" value="Unassembled WGS sequence"/>
</dbReference>
<keyword evidence="1" id="KW-0472">Membrane</keyword>
<name>A0ABU2L6F7_9ACTN</name>
<evidence type="ECO:0000313" key="3">
    <source>
        <dbReference type="Proteomes" id="UP001183388"/>
    </source>
</evidence>
<keyword evidence="3" id="KW-1185">Reference proteome</keyword>
<proteinExistence type="predicted"/>
<dbReference type="RefSeq" id="WP_311630078.1">
    <property type="nucleotide sequence ID" value="NZ_JAVREN010000009.1"/>
</dbReference>
<feature type="transmembrane region" description="Helical" evidence="1">
    <location>
        <begin position="105"/>
        <end position="127"/>
    </location>
</feature>
<comment type="caution">
    <text evidence="2">The sequence shown here is derived from an EMBL/GenBank/DDBJ whole genome shotgun (WGS) entry which is preliminary data.</text>
</comment>
<evidence type="ECO:0000256" key="1">
    <source>
        <dbReference type="SAM" id="Phobius"/>
    </source>
</evidence>
<protein>
    <submittedName>
        <fullName evidence="2">Uncharacterized protein</fullName>
    </submittedName>
</protein>
<evidence type="ECO:0000313" key="2">
    <source>
        <dbReference type="EMBL" id="MDT0307141.1"/>
    </source>
</evidence>
<keyword evidence="1" id="KW-1133">Transmembrane helix</keyword>
<sequence>MNATRSGAGGMLRGAAAGAAGTTALNAVTYLDMALRGRPASSTPEETVERLTEVAGVPVPGGSGPDGTRAHRVSALGALTGMATGVAVGAALGAVAGAAGRRPGLLGGGLAAALVAMAGSSGPMAALGVTDPRTWSRADWVSDAVPHAAYGAVTAWVLRRL</sequence>
<reference evidence="3" key="1">
    <citation type="submission" date="2023-07" db="EMBL/GenBank/DDBJ databases">
        <title>30 novel species of actinomycetes from the DSMZ collection.</title>
        <authorList>
            <person name="Nouioui I."/>
        </authorList>
    </citation>
    <scope>NUCLEOTIDE SEQUENCE [LARGE SCALE GENOMIC DNA]</scope>
    <source>
        <strain evidence="3">DSM 44917</strain>
    </source>
</reference>
<accession>A0ABU2L6F7</accession>
<keyword evidence="1" id="KW-0812">Transmembrane</keyword>
<feature type="transmembrane region" description="Helical" evidence="1">
    <location>
        <begin position="76"/>
        <end position="99"/>
    </location>
</feature>